<feature type="region of interest" description="Disordered" evidence="1">
    <location>
        <begin position="23"/>
        <end position="50"/>
    </location>
</feature>
<dbReference type="AlphaFoldDB" id="A0A9W4GVY2"/>
<dbReference type="Proteomes" id="UP001153328">
    <property type="component" value="Unassembled WGS sequence"/>
</dbReference>
<gene>
    <name evidence="2" type="ORF">SBRY_10278</name>
</gene>
<proteinExistence type="predicted"/>
<dbReference type="RefSeq" id="WP_205044544.1">
    <property type="nucleotide sequence ID" value="NZ_CAJVAX010000001.1"/>
</dbReference>
<name>A0A9W4GVY2_9ACTN</name>
<organism evidence="2 3">
    <name type="scientific">Actinacidiphila bryophytorum</name>
    <dbReference type="NCBI Taxonomy" id="1436133"/>
    <lineage>
        <taxon>Bacteria</taxon>
        <taxon>Bacillati</taxon>
        <taxon>Actinomycetota</taxon>
        <taxon>Actinomycetes</taxon>
        <taxon>Kitasatosporales</taxon>
        <taxon>Streptomycetaceae</taxon>
        <taxon>Actinacidiphila</taxon>
    </lineage>
</organism>
<evidence type="ECO:0000256" key="1">
    <source>
        <dbReference type="SAM" id="MobiDB-lite"/>
    </source>
</evidence>
<reference evidence="2" key="1">
    <citation type="submission" date="2021-06" db="EMBL/GenBank/DDBJ databases">
        <authorList>
            <person name="Arsene-Ploetze F."/>
        </authorList>
    </citation>
    <scope>NUCLEOTIDE SEQUENCE</scope>
    <source>
        <strain evidence="2">SBRY1</strain>
    </source>
</reference>
<dbReference type="EMBL" id="CAJVAX010000001">
    <property type="protein sequence ID" value="CAG7599870.1"/>
    <property type="molecule type" value="Genomic_DNA"/>
</dbReference>
<accession>A0A9W4GVY2</accession>
<comment type="caution">
    <text evidence="2">The sequence shown here is derived from an EMBL/GenBank/DDBJ whole genome shotgun (WGS) entry which is preliminary data.</text>
</comment>
<sequence length="50" mass="5355">MSAHDPQDPQPTPTFRDLLAAAEAARRISTPPPATPPQRPRPTVPDKDAA</sequence>
<keyword evidence="3" id="KW-1185">Reference proteome</keyword>
<evidence type="ECO:0000313" key="3">
    <source>
        <dbReference type="Proteomes" id="UP001153328"/>
    </source>
</evidence>
<feature type="compositionally biased region" description="Pro residues" evidence="1">
    <location>
        <begin position="30"/>
        <end position="43"/>
    </location>
</feature>
<protein>
    <submittedName>
        <fullName evidence="2">Uncharacterized protein</fullName>
    </submittedName>
</protein>
<evidence type="ECO:0000313" key="2">
    <source>
        <dbReference type="EMBL" id="CAG7599870.1"/>
    </source>
</evidence>